<reference evidence="1" key="1">
    <citation type="submission" date="2022-10" db="EMBL/GenBank/DDBJ databases">
        <title>Culturing micro-colonial fungi from biological soil crusts in the Mojave desert and describing Neophaeococcomyces mojavensis, and introducing the new genera and species Taxawa tesnikishii.</title>
        <authorList>
            <person name="Kurbessoian T."/>
            <person name="Stajich J.E."/>
        </authorList>
    </citation>
    <scope>NUCLEOTIDE SEQUENCE</scope>
    <source>
        <strain evidence="1">JES_112</strain>
    </source>
</reference>
<sequence length="235" mass="25745">MAFLPSGPLTLKGGCFCSAIRYEICIPALSERPLVPGALPTSIPPASSITYQPAPSSDAAAEATTTVPNRLPTIEYDHCHSCRRACGSLLQVWIIFELKWVTFKLVPRDEKLGSVGHINSREQQDKMVRYETQDIVKPSKELQAETYIGLYSSDGEAQRTFCTRCGTPVAYHFSGDRGPDWNLGPLIDIAMGTLGKAVDMIQIPQITDAYQIKRASTWKVYDLISMGGGMTARVG</sequence>
<organism evidence="1 2">
    <name type="scientific">Neophaeococcomyces mojaviensis</name>
    <dbReference type="NCBI Taxonomy" id="3383035"/>
    <lineage>
        <taxon>Eukaryota</taxon>
        <taxon>Fungi</taxon>
        <taxon>Dikarya</taxon>
        <taxon>Ascomycota</taxon>
        <taxon>Pezizomycotina</taxon>
        <taxon>Eurotiomycetes</taxon>
        <taxon>Chaetothyriomycetidae</taxon>
        <taxon>Chaetothyriales</taxon>
        <taxon>Chaetothyriales incertae sedis</taxon>
        <taxon>Neophaeococcomyces</taxon>
    </lineage>
</organism>
<gene>
    <name evidence="1" type="ORF">H2198_007644</name>
</gene>
<accession>A0ACC2ZZV7</accession>
<proteinExistence type="predicted"/>
<comment type="caution">
    <text evidence="1">The sequence shown here is derived from an EMBL/GenBank/DDBJ whole genome shotgun (WGS) entry which is preliminary data.</text>
</comment>
<name>A0ACC2ZZV7_9EURO</name>
<dbReference type="EMBL" id="JAPDRQ010000165">
    <property type="protein sequence ID" value="KAJ9653133.1"/>
    <property type="molecule type" value="Genomic_DNA"/>
</dbReference>
<evidence type="ECO:0000313" key="2">
    <source>
        <dbReference type="Proteomes" id="UP001172386"/>
    </source>
</evidence>
<evidence type="ECO:0000313" key="1">
    <source>
        <dbReference type="EMBL" id="KAJ9653133.1"/>
    </source>
</evidence>
<keyword evidence="2" id="KW-1185">Reference proteome</keyword>
<dbReference type="Proteomes" id="UP001172386">
    <property type="component" value="Unassembled WGS sequence"/>
</dbReference>
<protein>
    <submittedName>
        <fullName evidence="1">Uncharacterized protein</fullName>
    </submittedName>
</protein>